<dbReference type="AlphaFoldDB" id="A0A2K9LKM8"/>
<dbReference type="Pfam" id="PF00732">
    <property type="entry name" value="GMC_oxred_N"/>
    <property type="match status" value="1"/>
</dbReference>
<comment type="similarity">
    <text evidence="1">Belongs to the GMC oxidoreductase family.</text>
</comment>
<keyword evidence="3 5" id="KW-0274">FAD</keyword>
<dbReference type="GO" id="GO:0050660">
    <property type="term" value="F:flavin adenine dinucleotide binding"/>
    <property type="evidence" value="ECO:0007669"/>
    <property type="project" value="InterPro"/>
</dbReference>
<dbReference type="InterPro" id="IPR012132">
    <property type="entry name" value="GMC_OxRdtase"/>
</dbReference>
<dbReference type="KEGG" id="kak:Kalk_02165"/>
<gene>
    <name evidence="8" type="ORF">Kalk_02165</name>
</gene>
<feature type="binding site" evidence="5">
    <location>
        <begin position="99"/>
        <end position="102"/>
    </location>
    <ligand>
        <name>FAD</name>
        <dbReference type="ChEBI" id="CHEBI:57692"/>
    </ligand>
</feature>
<dbReference type="SUPFAM" id="SSF51905">
    <property type="entry name" value="FAD/NAD(P)-binding domain"/>
    <property type="match status" value="1"/>
</dbReference>
<dbReference type="PANTHER" id="PTHR46056:SF12">
    <property type="entry name" value="LONG-CHAIN-ALCOHOL OXIDASE"/>
    <property type="match status" value="1"/>
</dbReference>
<dbReference type="Pfam" id="PF05199">
    <property type="entry name" value="GMC_oxred_C"/>
    <property type="match status" value="1"/>
</dbReference>
<dbReference type="Proteomes" id="UP000235116">
    <property type="component" value="Chromosome"/>
</dbReference>
<dbReference type="InterPro" id="IPR036188">
    <property type="entry name" value="FAD/NAD-bd_sf"/>
</dbReference>
<protein>
    <submittedName>
        <fullName evidence="8">Glucose-methanol-choline oxidoreductase</fullName>
    </submittedName>
</protein>
<evidence type="ECO:0000259" key="7">
    <source>
        <dbReference type="Pfam" id="PF05199"/>
    </source>
</evidence>
<name>A0A2K9LKM8_9GAMM</name>
<organism evidence="8 9">
    <name type="scientific">Ketobacter alkanivorans</name>
    <dbReference type="NCBI Taxonomy" id="1917421"/>
    <lineage>
        <taxon>Bacteria</taxon>
        <taxon>Pseudomonadati</taxon>
        <taxon>Pseudomonadota</taxon>
        <taxon>Gammaproteobacteria</taxon>
        <taxon>Pseudomonadales</taxon>
        <taxon>Ketobacteraceae</taxon>
        <taxon>Ketobacter</taxon>
    </lineage>
</organism>
<evidence type="ECO:0000256" key="5">
    <source>
        <dbReference type="PIRSR" id="PIRSR000137-2"/>
    </source>
</evidence>
<dbReference type="Gene3D" id="3.50.50.60">
    <property type="entry name" value="FAD/NAD(P)-binding domain"/>
    <property type="match status" value="2"/>
</dbReference>
<evidence type="ECO:0000313" key="9">
    <source>
        <dbReference type="Proteomes" id="UP000235116"/>
    </source>
</evidence>
<evidence type="ECO:0000259" key="6">
    <source>
        <dbReference type="Pfam" id="PF00732"/>
    </source>
</evidence>
<reference evidence="9" key="1">
    <citation type="submission" date="2017-08" db="EMBL/GenBank/DDBJ databases">
        <title>Direct submision.</title>
        <authorList>
            <person name="Kim S.-J."/>
            <person name="Rhee S.-K."/>
        </authorList>
    </citation>
    <scope>NUCLEOTIDE SEQUENCE [LARGE SCALE GENOMIC DNA]</scope>
    <source>
        <strain evidence="9">GI5</strain>
    </source>
</reference>
<evidence type="ECO:0000313" key="8">
    <source>
        <dbReference type="EMBL" id="AUM11304.1"/>
    </source>
</evidence>
<dbReference type="InterPro" id="IPR000172">
    <property type="entry name" value="GMC_OxRdtase_N"/>
</dbReference>
<dbReference type="PANTHER" id="PTHR46056">
    <property type="entry name" value="LONG-CHAIN-ALCOHOL OXIDASE"/>
    <property type="match status" value="1"/>
</dbReference>
<feature type="binding site" evidence="5">
    <location>
        <begin position="489"/>
        <end position="490"/>
    </location>
    <ligand>
        <name>FAD</name>
        <dbReference type="ChEBI" id="CHEBI:57692"/>
    </ligand>
</feature>
<keyword evidence="9" id="KW-1185">Reference proteome</keyword>
<dbReference type="GO" id="GO:0016614">
    <property type="term" value="F:oxidoreductase activity, acting on CH-OH group of donors"/>
    <property type="evidence" value="ECO:0007669"/>
    <property type="project" value="InterPro"/>
</dbReference>
<dbReference type="Pfam" id="PF13450">
    <property type="entry name" value="NAD_binding_8"/>
    <property type="match status" value="1"/>
</dbReference>
<keyword evidence="4" id="KW-0560">Oxidoreductase</keyword>
<feature type="domain" description="Glucose-methanol-choline oxidoreductase N-terminal" evidence="6">
    <location>
        <begin position="69"/>
        <end position="285"/>
    </location>
</feature>
<sequence>MMLKVTSAADVTSAHIDLDVDAVIIGSGAGGAVMAYELAAAGKSVVVLEAGSYVPSTQFNETFPDMLELLYEEKGNQATKQGDLLVLQGRCLGGSTVVNGCVTFRVPDFILEKWGKEYGLTNLTPEILSPYFEKVERNLSIHINQPHEINENSRKLEAGARALGWSVKPLSRNIKDCALTGHCLSGCKTDRKQSMLVTYLPWACHHGAQIFTDTFAARIVTENGRAKGVQATMVDPVTKHKVADINVKAKVVIAAAGAVQTPLLFLRSEIANSSEQVGRNFACHPSTMIVAQFAQDIFTWRGAMLGVYVDEFEHPDKGGFVLEGGGAGPIELGMSTEPGTGKAYLDFMSRAKNYASCISLIHDHNVGRVSLVDGEKQIDYQIADADFPAMKAAFKAAAKIYFAAGAERVFLPTGDKRVIESEEQIDTVVDGIENHPFALRMVSYHPQGTMRMGSDPAKSVVNPYGETHDVKGLFVCDASLFPTSIIVNPQESVYALSNYIADRILEDANDYFA</sequence>
<evidence type="ECO:0000256" key="1">
    <source>
        <dbReference type="ARBA" id="ARBA00010790"/>
    </source>
</evidence>
<dbReference type="InterPro" id="IPR007867">
    <property type="entry name" value="GMC_OxRtase_C"/>
</dbReference>
<evidence type="ECO:0000256" key="3">
    <source>
        <dbReference type="ARBA" id="ARBA00022827"/>
    </source>
</evidence>
<comment type="cofactor">
    <cofactor evidence="5">
        <name>FAD</name>
        <dbReference type="ChEBI" id="CHEBI:57692"/>
    </cofactor>
</comment>
<proteinExistence type="inferred from homology"/>
<evidence type="ECO:0000256" key="4">
    <source>
        <dbReference type="ARBA" id="ARBA00023002"/>
    </source>
</evidence>
<dbReference type="OrthoDB" id="9787779at2"/>
<dbReference type="RefSeq" id="WP_101892644.1">
    <property type="nucleotide sequence ID" value="NZ_CP022684.1"/>
</dbReference>
<dbReference type="EMBL" id="CP022684">
    <property type="protein sequence ID" value="AUM11304.1"/>
    <property type="molecule type" value="Genomic_DNA"/>
</dbReference>
<evidence type="ECO:0000256" key="2">
    <source>
        <dbReference type="ARBA" id="ARBA00022630"/>
    </source>
</evidence>
<keyword evidence="2" id="KW-0285">Flavoprotein</keyword>
<feature type="domain" description="Glucose-methanol-choline oxidoreductase C-terminal" evidence="7">
    <location>
        <begin position="367"/>
        <end position="496"/>
    </location>
</feature>
<accession>A0A2K9LKM8</accession>
<dbReference type="PIRSF" id="PIRSF000137">
    <property type="entry name" value="Alcohol_oxidase"/>
    <property type="match status" value="1"/>
</dbReference>